<evidence type="ECO:0000313" key="1">
    <source>
        <dbReference type="EMBL" id="CAJ1948656.1"/>
    </source>
</evidence>
<dbReference type="AlphaFoldDB" id="A0AA86VY67"/>
<organism evidence="1 2">
    <name type="scientific">Sphenostylis stenocarpa</name>
    <dbReference type="NCBI Taxonomy" id="92480"/>
    <lineage>
        <taxon>Eukaryota</taxon>
        <taxon>Viridiplantae</taxon>
        <taxon>Streptophyta</taxon>
        <taxon>Embryophyta</taxon>
        <taxon>Tracheophyta</taxon>
        <taxon>Spermatophyta</taxon>
        <taxon>Magnoliopsida</taxon>
        <taxon>eudicotyledons</taxon>
        <taxon>Gunneridae</taxon>
        <taxon>Pentapetalae</taxon>
        <taxon>rosids</taxon>
        <taxon>fabids</taxon>
        <taxon>Fabales</taxon>
        <taxon>Fabaceae</taxon>
        <taxon>Papilionoideae</taxon>
        <taxon>50 kb inversion clade</taxon>
        <taxon>NPAAA clade</taxon>
        <taxon>indigoferoid/millettioid clade</taxon>
        <taxon>Phaseoleae</taxon>
        <taxon>Sphenostylis</taxon>
    </lineage>
</organism>
<dbReference type="EMBL" id="OY731401">
    <property type="protein sequence ID" value="CAJ1948656.1"/>
    <property type="molecule type" value="Genomic_DNA"/>
</dbReference>
<gene>
    <name evidence="1" type="ORF">AYBTSS11_LOCUS13301</name>
</gene>
<dbReference type="Proteomes" id="UP001189624">
    <property type="component" value="Chromosome 4"/>
</dbReference>
<sequence>MIYYKNQIRLMIESQHDMRCNKRRYWRHMTLWEEAFIAYKVVEEVLATRDAIEEMLEIRNVVKKTLISQDVMEEVPATCDAGREDASSTRVAKRN</sequence>
<protein>
    <submittedName>
        <fullName evidence="1">Uncharacterized protein</fullName>
    </submittedName>
</protein>
<evidence type="ECO:0000313" key="2">
    <source>
        <dbReference type="Proteomes" id="UP001189624"/>
    </source>
</evidence>
<reference evidence="1" key="1">
    <citation type="submission" date="2023-10" db="EMBL/GenBank/DDBJ databases">
        <authorList>
            <person name="Domelevo Entfellner J.-B."/>
        </authorList>
    </citation>
    <scope>NUCLEOTIDE SEQUENCE</scope>
</reference>
<accession>A0AA86VY67</accession>
<keyword evidence="2" id="KW-1185">Reference proteome</keyword>
<dbReference type="Gramene" id="rna-AYBTSS11_LOCUS13301">
    <property type="protein sequence ID" value="CAJ1948656.1"/>
    <property type="gene ID" value="gene-AYBTSS11_LOCUS13301"/>
</dbReference>
<proteinExistence type="predicted"/>
<name>A0AA86VY67_9FABA</name>